<evidence type="ECO:0000313" key="2">
    <source>
        <dbReference type="EMBL" id="KAJ9149429.1"/>
    </source>
</evidence>
<keyword evidence="1" id="KW-0732">Signal</keyword>
<dbReference type="EMBL" id="JANBVO010000010">
    <property type="protein sequence ID" value="KAJ9149429.1"/>
    <property type="molecule type" value="Genomic_DNA"/>
</dbReference>
<proteinExistence type="predicted"/>
<name>A0AA38VKN7_9PEZI</name>
<gene>
    <name evidence="2" type="ORF">NKR23_g4258</name>
</gene>
<keyword evidence="3" id="KW-1185">Reference proteome</keyword>
<feature type="signal peptide" evidence="1">
    <location>
        <begin position="1"/>
        <end position="20"/>
    </location>
</feature>
<evidence type="ECO:0000256" key="1">
    <source>
        <dbReference type="SAM" id="SignalP"/>
    </source>
</evidence>
<dbReference type="AlphaFoldDB" id="A0AA38VKN7"/>
<accession>A0AA38VKN7</accession>
<reference evidence="2" key="1">
    <citation type="submission" date="2022-07" db="EMBL/GenBank/DDBJ databases">
        <title>Fungi with potential for degradation of polypropylene.</title>
        <authorList>
            <person name="Gostincar C."/>
        </authorList>
    </citation>
    <scope>NUCLEOTIDE SEQUENCE</scope>
    <source>
        <strain evidence="2">EXF-13308</strain>
    </source>
</reference>
<organism evidence="2 3">
    <name type="scientific">Pleurostoma richardsiae</name>
    <dbReference type="NCBI Taxonomy" id="41990"/>
    <lineage>
        <taxon>Eukaryota</taxon>
        <taxon>Fungi</taxon>
        <taxon>Dikarya</taxon>
        <taxon>Ascomycota</taxon>
        <taxon>Pezizomycotina</taxon>
        <taxon>Sordariomycetes</taxon>
        <taxon>Sordariomycetidae</taxon>
        <taxon>Calosphaeriales</taxon>
        <taxon>Pleurostomataceae</taxon>
        <taxon>Pleurostoma</taxon>
    </lineage>
</organism>
<protein>
    <submittedName>
        <fullName evidence="2">Uncharacterized protein</fullName>
    </submittedName>
</protein>
<dbReference type="Proteomes" id="UP001174694">
    <property type="component" value="Unassembled WGS sequence"/>
</dbReference>
<sequence>MPSAFSLLLTISLAMTAASAASLSPRATGDTFGLFAYSTGDSGIGGYPVVYVNGSAYIGNRAVLPTDADTLVFFVDDSSTWVAYPNTTANATATFTNATFFVPGPSSDSKQAGFLTDTSSSTDDIITSGWRFYGHVALNEGSDGAWSSLFYALETSTTGLWSLNWNSTGVDDAIAVTIKDTMPPNVD</sequence>
<comment type="caution">
    <text evidence="2">The sequence shown here is derived from an EMBL/GenBank/DDBJ whole genome shotgun (WGS) entry which is preliminary data.</text>
</comment>
<feature type="chain" id="PRO_5041376873" evidence="1">
    <location>
        <begin position="21"/>
        <end position="187"/>
    </location>
</feature>
<evidence type="ECO:0000313" key="3">
    <source>
        <dbReference type="Proteomes" id="UP001174694"/>
    </source>
</evidence>